<dbReference type="KEGG" id="amx:AM2010_2569"/>
<evidence type="ECO:0000256" key="8">
    <source>
        <dbReference type="ARBA" id="ARBA00022741"/>
    </source>
</evidence>
<proteinExistence type="predicted"/>
<dbReference type="Gene3D" id="3.30.450.20">
    <property type="entry name" value="PAS domain"/>
    <property type="match status" value="2"/>
</dbReference>
<evidence type="ECO:0000256" key="11">
    <source>
        <dbReference type="ARBA" id="ARBA00022989"/>
    </source>
</evidence>
<evidence type="ECO:0000256" key="6">
    <source>
        <dbReference type="ARBA" id="ARBA00022679"/>
    </source>
</evidence>
<evidence type="ECO:0000256" key="3">
    <source>
        <dbReference type="ARBA" id="ARBA00012438"/>
    </source>
</evidence>
<evidence type="ECO:0000256" key="10">
    <source>
        <dbReference type="ARBA" id="ARBA00022840"/>
    </source>
</evidence>
<dbReference type="CDD" id="cd12914">
    <property type="entry name" value="PDC1_DGC_like"/>
    <property type="match status" value="1"/>
</dbReference>
<evidence type="ECO:0000256" key="2">
    <source>
        <dbReference type="ARBA" id="ARBA00004651"/>
    </source>
</evidence>
<keyword evidence="16" id="KW-1185">Reference proteome</keyword>
<dbReference type="PRINTS" id="PR00344">
    <property type="entry name" value="BCTRLSENSOR"/>
</dbReference>
<dbReference type="Gene3D" id="1.10.287.130">
    <property type="match status" value="1"/>
</dbReference>
<evidence type="ECO:0000259" key="14">
    <source>
        <dbReference type="PROSITE" id="PS50109"/>
    </source>
</evidence>
<dbReference type="SUPFAM" id="SSF103190">
    <property type="entry name" value="Sensory domain-like"/>
    <property type="match status" value="1"/>
</dbReference>
<dbReference type="InterPro" id="IPR036097">
    <property type="entry name" value="HisK_dim/P_sf"/>
</dbReference>
<dbReference type="Gene3D" id="6.10.250.3020">
    <property type="match status" value="1"/>
</dbReference>
<evidence type="ECO:0000256" key="9">
    <source>
        <dbReference type="ARBA" id="ARBA00022777"/>
    </source>
</evidence>
<feature type="transmembrane region" description="Helical" evidence="13">
    <location>
        <begin position="296"/>
        <end position="315"/>
    </location>
</feature>
<dbReference type="EC" id="2.7.13.3" evidence="3"/>
<dbReference type="Gene3D" id="3.30.565.10">
    <property type="entry name" value="Histidine kinase-like ATPase, C-terminal domain"/>
    <property type="match status" value="1"/>
</dbReference>
<dbReference type="OrthoDB" id="9789238at2"/>
<comment type="catalytic activity">
    <reaction evidence="1">
        <text>ATP + protein L-histidine = ADP + protein N-phospho-L-histidine.</text>
        <dbReference type="EC" id="2.7.13.3"/>
    </reaction>
</comment>
<evidence type="ECO:0000256" key="1">
    <source>
        <dbReference type="ARBA" id="ARBA00000085"/>
    </source>
</evidence>
<keyword evidence="11 13" id="KW-1133">Transmembrane helix</keyword>
<dbReference type="PIRSF" id="PIRSF036431">
    <property type="entry name" value="STHK_DctB"/>
    <property type="match status" value="1"/>
</dbReference>
<name>A0A0G3XDG1_9SPHN</name>
<protein>
    <recommendedName>
        <fullName evidence="3">histidine kinase</fullName>
        <ecNumber evidence="3">2.7.13.3</ecNumber>
    </recommendedName>
</protein>
<dbReference type="InterPro" id="IPR003661">
    <property type="entry name" value="HisK_dim/P_dom"/>
</dbReference>
<evidence type="ECO:0000256" key="4">
    <source>
        <dbReference type="ARBA" id="ARBA00022475"/>
    </source>
</evidence>
<reference evidence="15 16" key="1">
    <citation type="submission" date="2015-06" db="EMBL/GenBank/DDBJ databases">
        <authorList>
            <person name="Kim K.M."/>
        </authorList>
    </citation>
    <scope>NUCLEOTIDE SEQUENCE [LARGE SCALE GENOMIC DNA]</scope>
    <source>
        <strain evidence="15 16">KCTC 22370</strain>
    </source>
</reference>
<keyword evidence="12" id="KW-0902">Two-component regulatory system</keyword>
<dbReference type="InterPro" id="IPR036890">
    <property type="entry name" value="HATPase_C_sf"/>
</dbReference>
<dbReference type="InterPro" id="IPR017055">
    <property type="entry name" value="Sig_transdc_His_kinase_DctB"/>
</dbReference>
<accession>A0A0G3XDG1</accession>
<keyword evidence="13" id="KW-0472">Membrane</keyword>
<dbReference type="InterPro" id="IPR003594">
    <property type="entry name" value="HATPase_dom"/>
</dbReference>
<keyword evidence="5" id="KW-0597">Phosphoprotein</keyword>
<dbReference type="PANTHER" id="PTHR43065:SF46">
    <property type="entry name" value="C4-DICARBOXYLATE TRANSPORT SENSOR PROTEIN DCTB"/>
    <property type="match status" value="1"/>
</dbReference>
<evidence type="ECO:0000256" key="13">
    <source>
        <dbReference type="SAM" id="Phobius"/>
    </source>
</evidence>
<sequence>MHRIAGLLRPRGRLVALAAIALVLLGAAIWSIDHLARTRALASAQQDARNEAMIIATSLQAELDKFSLVPLVLAEDPQVSSLLSGAPGQRALLNRRLEDLARQTNAAVIYLMDESGQTRAASNWKLPTTFVGSNYSFRRYFQQAMETGSATQFALGTVSRQPGLYIAQRVVADGQPVGVVAVKVEFDALEANWGAATHGVFVTDRDGVVLLASDESWRFRTIGPARASTRDRELDRLQFGVEALEPLDIGGRSGFGRAVTAPLFDTEQPIALDGWTLHLLADPRPRIDAAVANGRFYVLLAIALAGGAIALGLYLRRRRKLLDEALLTERTRTLSEQLNQANRLATLGQVSAGVGHEISQPVAAIRVFAENGERLLSAGRATDAGGNFRQIVDLTERIGRITSELRRFARRDAAEPRNFPLREAIDGALLLLRDRVGRSGATLITPLADDCAVQVRAEPVRLEQVLVNLLQNALDAVGPGGRIELSVVNEAGFCNLSVIDNGPGLSGEETEQLFQPFATAKPDGLGLGLVISRGIMRSLGGDLSLSARDGGAEFVMRIPRA</sequence>
<comment type="subcellular location">
    <subcellularLocation>
        <location evidence="2">Cell membrane</location>
        <topology evidence="2">Multi-pass membrane protein</topology>
    </subcellularLocation>
</comment>
<dbReference type="PANTHER" id="PTHR43065">
    <property type="entry name" value="SENSOR HISTIDINE KINASE"/>
    <property type="match status" value="1"/>
</dbReference>
<evidence type="ECO:0000256" key="12">
    <source>
        <dbReference type="ARBA" id="ARBA00023012"/>
    </source>
</evidence>
<dbReference type="InterPro" id="IPR005467">
    <property type="entry name" value="His_kinase_dom"/>
</dbReference>
<dbReference type="AlphaFoldDB" id="A0A0G3XDG1"/>
<dbReference type="GO" id="GO:0005886">
    <property type="term" value="C:plasma membrane"/>
    <property type="evidence" value="ECO:0007669"/>
    <property type="project" value="UniProtKB-SubCell"/>
</dbReference>
<dbReference type="STRING" id="543877.AM2010_2569"/>
<organism evidence="15 16">
    <name type="scientific">Pelagerythrobacter marensis</name>
    <dbReference type="NCBI Taxonomy" id="543877"/>
    <lineage>
        <taxon>Bacteria</taxon>
        <taxon>Pseudomonadati</taxon>
        <taxon>Pseudomonadota</taxon>
        <taxon>Alphaproteobacteria</taxon>
        <taxon>Sphingomonadales</taxon>
        <taxon>Erythrobacteraceae</taxon>
        <taxon>Pelagerythrobacter</taxon>
    </lineage>
</organism>
<dbReference type="RefSeq" id="WP_150115293.1">
    <property type="nucleotide sequence ID" value="NZ_CP011805.1"/>
</dbReference>
<dbReference type="SMART" id="SM00387">
    <property type="entry name" value="HATPase_c"/>
    <property type="match status" value="1"/>
</dbReference>
<dbReference type="PATRIC" id="fig|543877.4.peg.2607"/>
<dbReference type="InterPro" id="IPR004358">
    <property type="entry name" value="Sig_transdc_His_kin-like_C"/>
</dbReference>
<keyword evidence="4" id="KW-1003">Cell membrane</keyword>
<gene>
    <name evidence="15" type="ORF">AM2010_2569</name>
</gene>
<keyword evidence="6" id="KW-0808">Transferase</keyword>
<keyword evidence="9 15" id="KW-0418">Kinase</keyword>
<dbReference type="GO" id="GO:0005524">
    <property type="term" value="F:ATP binding"/>
    <property type="evidence" value="ECO:0007669"/>
    <property type="project" value="UniProtKB-KW"/>
</dbReference>
<keyword evidence="8" id="KW-0547">Nucleotide-binding</keyword>
<dbReference type="PROSITE" id="PS50109">
    <property type="entry name" value="HIS_KIN"/>
    <property type="match status" value="1"/>
</dbReference>
<evidence type="ECO:0000313" key="16">
    <source>
        <dbReference type="Proteomes" id="UP000037643"/>
    </source>
</evidence>
<feature type="domain" description="Histidine kinase" evidence="14">
    <location>
        <begin position="353"/>
        <end position="561"/>
    </location>
</feature>
<dbReference type="CDD" id="cd00075">
    <property type="entry name" value="HATPase"/>
    <property type="match status" value="1"/>
</dbReference>
<dbReference type="SMART" id="SM00388">
    <property type="entry name" value="HisKA"/>
    <property type="match status" value="1"/>
</dbReference>
<evidence type="ECO:0000256" key="7">
    <source>
        <dbReference type="ARBA" id="ARBA00022692"/>
    </source>
</evidence>
<evidence type="ECO:0000256" key="5">
    <source>
        <dbReference type="ARBA" id="ARBA00022553"/>
    </source>
</evidence>
<dbReference type="SUPFAM" id="SSF55874">
    <property type="entry name" value="ATPase domain of HSP90 chaperone/DNA topoisomerase II/histidine kinase"/>
    <property type="match status" value="1"/>
</dbReference>
<dbReference type="InterPro" id="IPR029151">
    <property type="entry name" value="Sensor-like_sf"/>
</dbReference>
<dbReference type="Pfam" id="PF00512">
    <property type="entry name" value="HisKA"/>
    <property type="match status" value="1"/>
</dbReference>
<dbReference type="CDD" id="cd00082">
    <property type="entry name" value="HisKA"/>
    <property type="match status" value="1"/>
</dbReference>
<dbReference type="EMBL" id="CP011805">
    <property type="protein sequence ID" value="AKM08624.1"/>
    <property type="molecule type" value="Genomic_DNA"/>
</dbReference>
<keyword evidence="10" id="KW-0067">ATP-binding</keyword>
<dbReference type="Pfam" id="PF02518">
    <property type="entry name" value="HATPase_c"/>
    <property type="match status" value="1"/>
</dbReference>
<keyword evidence="7 13" id="KW-0812">Transmembrane</keyword>
<dbReference type="GO" id="GO:0000155">
    <property type="term" value="F:phosphorelay sensor kinase activity"/>
    <property type="evidence" value="ECO:0007669"/>
    <property type="project" value="InterPro"/>
</dbReference>
<evidence type="ECO:0000313" key="15">
    <source>
        <dbReference type="EMBL" id="AKM08624.1"/>
    </source>
</evidence>
<dbReference type="SUPFAM" id="SSF47384">
    <property type="entry name" value="Homodimeric domain of signal transducing histidine kinase"/>
    <property type="match status" value="1"/>
</dbReference>
<dbReference type="Proteomes" id="UP000037643">
    <property type="component" value="Chromosome"/>
</dbReference>